<dbReference type="Gene3D" id="3.30.70.1230">
    <property type="entry name" value="Nucleotide cyclase"/>
    <property type="match status" value="1"/>
</dbReference>
<evidence type="ECO:0000256" key="4">
    <source>
        <dbReference type="ARBA" id="ARBA00022846"/>
    </source>
</evidence>
<dbReference type="GO" id="GO:0071949">
    <property type="term" value="F:FAD binding"/>
    <property type="evidence" value="ECO:0007669"/>
    <property type="project" value="InterPro"/>
</dbReference>
<reference evidence="9 10" key="1">
    <citation type="submission" date="2019-10" db="EMBL/GenBank/DDBJ databases">
        <title>Extracellular Electron Transfer in a Candidatus Methanoperedens spp. Enrichment Culture.</title>
        <authorList>
            <person name="Berger S."/>
            <person name="Rangel Shaw D."/>
            <person name="Berben T."/>
            <person name="In 'T Zandt M."/>
            <person name="Frank J."/>
            <person name="Reimann J."/>
            <person name="Jetten M.S.M."/>
            <person name="Welte C.U."/>
        </authorList>
    </citation>
    <scope>NUCLEOTIDE SEQUENCE [LARGE SCALE GENOMIC DNA]</scope>
    <source>
        <strain evidence="9">SB12</strain>
    </source>
</reference>
<dbReference type="InterPro" id="IPR029787">
    <property type="entry name" value="Nucleotide_cyclase"/>
</dbReference>
<comment type="subcellular location">
    <subcellularLocation>
        <location evidence="1">Cell projection</location>
        <location evidence="1">Cilium</location>
        <location evidence="1">Flagellum</location>
    </subcellularLocation>
</comment>
<dbReference type="EMBL" id="WBUI01000001">
    <property type="protein sequence ID" value="KAB2935539.1"/>
    <property type="molecule type" value="Genomic_DNA"/>
</dbReference>
<dbReference type="Pfam" id="PF04940">
    <property type="entry name" value="BLUF"/>
    <property type="match status" value="1"/>
</dbReference>
<dbReference type="GO" id="GO:0009882">
    <property type="term" value="F:blue light photoreceptor activity"/>
    <property type="evidence" value="ECO:0007669"/>
    <property type="project" value="InterPro"/>
</dbReference>
<sequence length="347" mass="38926">MKRVTYISRFSRHLTGKEIQKIAELSIRNNERDGLTGVLFTYKDVFYQIIEGPDETLDARLSKIFADDRHRDLFVLKVELNLETRAYSDWAMKTVILDDSQDFLMRPVSEMLGSITDTWMILEKYTPEKILRSIQLGENPLEEKVMHVTKTILFGDLFGSTTFSEKLESSLVFDMLETFFSIAIESIHSHGGTVSKLLGDGLMAVFNADETAASLEAVRQISAKLKSLRASRSANDPFSLLFAGFGISTGKVLEGNVGSVSRKDYTYLGDTVNTAARLQAVTRKVGRSVIFDESVLAAGNLSNVQPIGRYVPRGKDTELRLYSLTDLAVRLELPYDELKARIRDLAQ</sequence>
<dbReference type="PROSITE" id="PS50125">
    <property type="entry name" value="GUANYLATE_CYCLASE_2"/>
    <property type="match status" value="1"/>
</dbReference>
<proteinExistence type="predicted"/>
<feature type="domain" description="Guanylate cyclase" evidence="7">
    <location>
        <begin position="151"/>
        <end position="279"/>
    </location>
</feature>
<evidence type="ECO:0000259" key="7">
    <source>
        <dbReference type="PROSITE" id="PS50125"/>
    </source>
</evidence>
<dbReference type="PROSITE" id="PS50925">
    <property type="entry name" value="BLUF"/>
    <property type="match status" value="1"/>
</dbReference>
<comment type="caution">
    <text evidence="9">The sequence shown here is derived from an EMBL/GenBank/DDBJ whole genome shotgun (WGS) entry which is preliminary data.</text>
</comment>
<dbReference type="GO" id="GO:0009190">
    <property type="term" value="P:cyclic nucleotide biosynthetic process"/>
    <property type="evidence" value="ECO:0007669"/>
    <property type="project" value="InterPro"/>
</dbReference>
<keyword evidence="6" id="KW-0966">Cell projection</keyword>
<evidence type="ECO:0000256" key="1">
    <source>
        <dbReference type="ARBA" id="ARBA00004230"/>
    </source>
</evidence>
<dbReference type="InterPro" id="IPR050697">
    <property type="entry name" value="Adenylyl/Guanylyl_Cyclase_3/4"/>
</dbReference>
<comment type="subunit">
    <text evidence="2">Heterotetramer of two alpha and two beta subunits.</text>
</comment>
<protein>
    <recommendedName>
        <fullName evidence="11">Family 3 adenylate cyclase</fullName>
    </recommendedName>
</protein>
<evidence type="ECO:0008006" key="11">
    <source>
        <dbReference type="Google" id="ProtNLM"/>
    </source>
</evidence>
<keyword evidence="5" id="KW-0969">Cilium</keyword>
<evidence type="ECO:0000256" key="5">
    <source>
        <dbReference type="ARBA" id="ARBA00023069"/>
    </source>
</evidence>
<dbReference type="GO" id="GO:0004016">
    <property type="term" value="F:adenylate cyclase activity"/>
    <property type="evidence" value="ECO:0007669"/>
    <property type="project" value="UniProtKB-ARBA"/>
</dbReference>
<evidence type="ECO:0000256" key="2">
    <source>
        <dbReference type="ARBA" id="ARBA00011103"/>
    </source>
</evidence>
<dbReference type="Gene3D" id="3.30.70.100">
    <property type="match status" value="1"/>
</dbReference>
<name>A0A833LZ18_9LEPT</name>
<dbReference type="SUPFAM" id="SSF54975">
    <property type="entry name" value="Acylphosphatase/BLUF domain-like"/>
    <property type="match status" value="1"/>
</dbReference>
<dbReference type="PANTHER" id="PTHR43081">
    <property type="entry name" value="ADENYLATE CYCLASE, TERMINAL-DIFFERENTIATION SPECIFIC-RELATED"/>
    <property type="match status" value="1"/>
</dbReference>
<gene>
    <name evidence="9" type="ORF">F9K24_02070</name>
</gene>
<dbReference type="InterPro" id="IPR036046">
    <property type="entry name" value="Acylphosphatase-like_dom_sf"/>
</dbReference>
<evidence type="ECO:0000256" key="6">
    <source>
        <dbReference type="ARBA" id="ARBA00023273"/>
    </source>
</evidence>
<keyword evidence="4" id="KW-0282">Flagellum</keyword>
<evidence type="ECO:0000313" key="10">
    <source>
        <dbReference type="Proteomes" id="UP000460298"/>
    </source>
</evidence>
<keyword evidence="3" id="KW-0677">Repeat</keyword>
<organism evidence="9 10">
    <name type="scientific">Leptonema illini</name>
    <dbReference type="NCBI Taxonomy" id="183"/>
    <lineage>
        <taxon>Bacteria</taxon>
        <taxon>Pseudomonadati</taxon>
        <taxon>Spirochaetota</taxon>
        <taxon>Spirochaetia</taxon>
        <taxon>Leptospirales</taxon>
        <taxon>Leptospiraceae</taxon>
        <taxon>Leptonema</taxon>
    </lineage>
</organism>
<evidence type="ECO:0000256" key="3">
    <source>
        <dbReference type="ARBA" id="ARBA00022737"/>
    </source>
</evidence>
<evidence type="ECO:0000313" key="9">
    <source>
        <dbReference type="EMBL" id="KAB2935539.1"/>
    </source>
</evidence>
<dbReference type="CDD" id="cd07302">
    <property type="entry name" value="CHD"/>
    <property type="match status" value="1"/>
</dbReference>
<accession>A0A833LZ18</accession>
<evidence type="ECO:0000259" key="8">
    <source>
        <dbReference type="PROSITE" id="PS50925"/>
    </source>
</evidence>
<dbReference type="PANTHER" id="PTHR43081:SF1">
    <property type="entry name" value="ADENYLATE CYCLASE, TERMINAL-DIFFERENTIATION SPECIFIC"/>
    <property type="match status" value="1"/>
</dbReference>
<dbReference type="AlphaFoldDB" id="A0A833LZ18"/>
<dbReference type="SUPFAM" id="SSF55073">
    <property type="entry name" value="Nucleotide cyclase"/>
    <property type="match status" value="1"/>
</dbReference>
<dbReference type="InterPro" id="IPR007024">
    <property type="entry name" value="BLUF_domain"/>
</dbReference>
<dbReference type="SMART" id="SM00044">
    <property type="entry name" value="CYCc"/>
    <property type="match status" value="1"/>
</dbReference>
<dbReference type="SMART" id="SM01034">
    <property type="entry name" value="BLUF"/>
    <property type="match status" value="1"/>
</dbReference>
<dbReference type="InterPro" id="IPR001054">
    <property type="entry name" value="A/G_cyclase"/>
</dbReference>
<dbReference type="Proteomes" id="UP000460298">
    <property type="component" value="Unassembled WGS sequence"/>
</dbReference>
<dbReference type="Pfam" id="PF00211">
    <property type="entry name" value="Guanylate_cyc"/>
    <property type="match status" value="1"/>
</dbReference>
<feature type="domain" description="BLUF" evidence="8">
    <location>
        <begin position="1"/>
        <end position="93"/>
    </location>
</feature>